<dbReference type="InterPro" id="IPR050251">
    <property type="entry name" value="HpcH-HpaI_aldolase"/>
</dbReference>
<dbReference type="InterPro" id="IPR005000">
    <property type="entry name" value="Aldolase/citrate-lyase_domain"/>
</dbReference>
<dbReference type="Pfam" id="PF03328">
    <property type="entry name" value="HpcH_HpaI"/>
    <property type="match status" value="1"/>
</dbReference>
<proteinExistence type="inferred from homology"/>
<comment type="caution">
    <text evidence="5">The sequence shown here is derived from an EMBL/GenBank/DDBJ whole genome shotgun (WGS) entry which is preliminary data.</text>
</comment>
<dbReference type="GO" id="GO:0016832">
    <property type="term" value="F:aldehyde-lyase activity"/>
    <property type="evidence" value="ECO:0007669"/>
    <property type="project" value="TreeGrafter"/>
</dbReference>
<dbReference type="Proteomes" id="UP001239445">
    <property type="component" value="Unassembled WGS sequence"/>
</dbReference>
<keyword evidence="2" id="KW-0479">Metal-binding</keyword>
<dbReference type="InterPro" id="IPR015813">
    <property type="entry name" value="Pyrv/PenolPyrv_kinase-like_dom"/>
</dbReference>
<comment type="similarity">
    <text evidence="1">Belongs to the HpcH/HpaI aldolase family.</text>
</comment>
<dbReference type="PANTHER" id="PTHR30502">
    <property type="entry name" value="2-KETO-3-DEOXY-L-RHAMNONATE ALDOLASE"/>
    <property type="match status" value="1"/>
</dbReference>
<evidence type="ECO:0000256" key="3">
    <source>
        <dbReference type="ARBA" id="ARBA00023239"/>
    </source>
</evidence>
<evidence type="ECO:0000313" key="5">
    <source>
        <dbReference type="EMBL" id="KAK1757460.1"/>
    </source>
</evidence>
<sequence length="314" mass="33950">MSRSVVRVGAKLQRTVAISRKLQHPKQLGPLVTGPRFQSTMSANANMLRSNRLAQVFREGQRPSMGLWQMIPGSNVSRILARTDGVDWVMVDCEHGNIDDAAMHEAVPAIAALGVSPIVRIPDLQPWMVKRALDSGAHGILVPLIRTVDQVRDVVAASKFPPLGRRGFGSPIAPQNFQPVPSFTEYLQQANESLLTMVQIETQEALDSVEEIAPLVDVLFVGPFDLGNNIGHPIIEGRIDVELDEAITRVLRAAVAAGKKCGIFCTGGEQARKYAEAGFHMISVATDYTALGAVMAESLSIAQGKGDYQKAASY</sequence>
<keyword evidence="5" id="KW-0418">Kinase</keyword>
<dbReference type="GO" id="GO:0046872">
    <property type="term" value="F:metal ion binding"/>
    <property type="evidence" value="ECO:0007669"/>
    <property type="project" value="UniProtKB-KW"/>
</dbReference>
<dbReference type="SUPFAM" id="SSF51621">
    <property type="entry name" value="Phosphoenolpyruvate/pyruvate domain"/>
    <property type="match status" value="1"/>
</dbReference>
<keyword evidence="6" id="KW-1185">Reference proteome</keyword>
<dbReference type="EMBL" id="MU839830">
    <property type="protein sequence ID" value="KAK1757460.1"/>
    <property type="molecule type" value="Genomic_DNA"/>
</dbReference>
<evidence type="ECO:0000256" key="2">
    <source>
        <dbReference type="ARBA" id="ARBA00022723"/>
    </source>
</evidence>
<protein>
    <submittedName>
        <fullName evidence="5">Pyruvate/Phosphoenolpyruvate kinase-like domain-containing protein</fullName>
    </submittedName>
</protein>
<dbReference type="InterPro" id="IPR040442">
    <property type="entry name" value="Pyrv_kinase-like_dom_sf"/>
</dbReference>
<evidence type="ECO:0000313" key="6">
    <source>
        <dbReference type="Proteomes" id="UP001239445"/>
    </source>
</evidence>
<evidence type="ECO:0000256" key="1">
    <source>
        <dbReference type="ARBA" id="ARBA00005568"/>
    </source>
</evidence>
<name>A0AAJ0BFR1_9PEZI</name>
<keyword evidence="5" id="KW-0808">Transferase</keyword>
<feature type="domain" description="HpcH/HpaI aldolase/citrate lyase" evidence="4">
    <location>
        <begin position="82"/>
        <end position="289"/>
    </location>
</feature>
<keyword evidence="5" id="KW-0670">Pyruvate</keyword>
<evidence type="ECO:0000259" key="4">
    <source>
        <dbReference type="Pfam" id="PF03328"/>
    </source>
</evidence>
<dbReference type="PANTHER" id="PTHR30502:SF0">
    <property type="entry name" value="PHOSPHOENOLPYRUVATE CARBOXYLASE FAMILY PROTEIN"/>
    <property type="match status" value="1"/>
</dbReference>
<accession>A0AAJ0BFR1</accession>
<dbReference type="GO" id="GO:0016301">
    <property type="term" value="F:kinase activity"/>
    <property type="evidence" value="ECO:0007669"/>
    <property type="project" value="UniProtKB-KW"/>
</dbReference>
<dbReference type="Gene3D" id="3.20.20.60">
    <property type="entry name" value="Phosphoenolpyruvate-binding domains"/>
    <property type="match status" value="1"/>
</dbReference>
<organism evidence="5 6">
    <name type="scientific">Echria macrotheca</name>
    <dbReference type="NCBI Taxonomy" id="438768"/>
    <lineage>
        <taxon>Eukaryota</taxon>
        <taxon>Fungi</taxon>
        <taxon>Dikarya</taxon>
        <taxon>Ascomycota</taxon>
        <taxon>Pezizomycotina</taxon>
        <taxon>Sordariomycetes</taxon>
        <taxon>Sordariomycetidae</taxon>
        <taxon>Sordariales</taxon>
        <taxon>Schizotheciaceae</taxon>
        <taxon>Echria</taxon>
    </lineage>
</organism>
<dbReference type="AlphaFoldDB" id="A0AAJ0BFR1"/>
<gene>
    <name evidence="5" type="ORF">QBC47DRAFT_376067</name>
</gene>
<dbReference type="GO" id="GO:0005737">
    <property type="term" value="C:cytoplasm"/>
    <property type="evidence" value="ECO:0007669"/>
    <property type="project" value="TreeGrafter"/>
</dbReference>
<reference evidence="5" key="1">
    <citation type="submission" date="2023-06" db="EMBL/GenBank/DDBJ databases">
        <title>Genome-scale phylogeny and comparative genomics of the fungal order Sordariales.</title>
        <authorList>
            <consortium name="Lawrence Berkeley National Laboratory"/>
            <person name="Hensen N."/>
            <person name="Bonometti L."/>
            <person name="Westerberg I."/>
            <person name="Brannstrom I.O."/>
            <person name="Guillou S."/>
            <person name="Cros-Aarteil S."/>
            <person name="Calhoun S."/>
            <person name="Haridas S."/>
            <person name="Kuo A."/>
            <person name="Mondo S."/>
            <person name="Pangilinan J."/>
            <person name="Riley R."/>
            <person name="Labutti K."/>
            <person name="Andreopoulos B."/>
            <person name="Lipzen A."/>
            <person name="Chen C."/>
            <person name="Yanf M."/>
            <person name="Daum C."/>
            <person name="Ng V."/>
            <person name="Clum A."/>
            <person name="Steindorff A."/>
            <person name="Ohm R."/>
            <person name="Martin F."/>
            <person name="Silar P."/>
            <person name="Natvig D."/>
            <person name="Lalanne C."/>
            <person name="Gautier V."/>
            <person name="Ament-Velasquez S.L."/>
            <person name="Kruys A."/>
            <person name="Hutchinson M.I."/>
            <person name="Powell A.J."/>
            <person name="Barry K."/>
            <person name="Miller A.N."/>
            <person name="Grigoriev I.V."/>
            <person name="Debuchy R."/>
            <person name="Gladieux P."/>
            <person name="Thoren M.H."/>
            <person name="Johannesson H."/>
        </authorList>
    </citation>
    <scope>NUCLEOTIDE SEQUENCE</scope>
    <source>
        <strain evidence="5">PSN4</strain>
    </source>
</reference>
<keyword evidence="3" id="KW-0456">Lyase</keyword>